<organism evidence="1 2">
    <name type="scientific">Petralouisia muris</name>
    <dbReference type="NCBI Taxonomy" id="3032872"/>
    <lineage>
        <taxon>Bacteria</taxon>
        <taxon>Bacillati</taxon>
        <taxon>Bacillota</taxon>
        <taxon>Clostridia</taxon>
        <taxon>Lachnospirales</taxon>
        <taxon>Lachnospiraceae</taxon>
        <taxon>Petralouisia</taxon>
    </lineage>
</organism>
<gene>
    <name evidence="1" type="ORF">E5329_08655</name>
</gene>
<name>A0AC61RY14_9FIRM</name>
<reference evidence="1" key="1">
    <citation type="submission" date="2019-04" db="EMBL/GenBank/DDBJ databases">
        <title>Microbes associate with the intestines of laboratory mice.</title>
        <authorList>
            <person name="Navarre W."/>
            <person name="Wong E."/>
            <person name="Huang K."/>
            <person name="Tropini C."/>
            <person name="Ng K."/>
            <person name="Yu B."/>
        </authorList>
    </citation>
    <scope>NUCLEOTIDE SEQUENCE</scope>
    <source>
        <strain evidence="1">NM01_1-7b</strain>
    </source>
</reference>
<comment type="caution">
    <text evidence="1">The sequence shown here is derived from an EMBL/GenBank/DDBJ whole genome shotgun (WGS) entry which is preliminary data.</text>
</comment>
<sequence>MNGKENKMSFMPVGRLMLTMGIPMILSMMLQAVYNIVDSIFVGGMEGTGEQALNALTLAFPVQMLMVAIGIGTGVGMGAVISMRLGQKNQEQASLTTGNGFFLAMLIYVLCFLFGIFGVTAYIRSQTGNAVIADMAVGYLRICCVLSFGIVFFSIFEKLLQSTGKSMYSTIAQITGAVVNIILDPVLIYGWLGAPKLGVDGAAYATVLGQVVSMVLAAMFHFRKNKEIKNGFIYMRPSVQIIKEIYAIGLPAIIAQALMSVMTYGLNRILVRIDESVVTAYGLFYKIQQFILFAAFGLRDAITPIVSFNYGKQDKARIQSGIRYGLCYTLGIMLAGTLFLELFAEPFSSMFGLSGSTKEICISAMRIISVSFVFAGANVAFQGIFQALEAGMESLVVSVCRQFLFVLPSAWLLSEIAIRNQEMTWVVWLAFLIAEGVSCMISVIFMKRIRKNKIDVLASYADADNVNFTENPLQEEL</sequence>
<keyword evidence="2" id="KW-1185">Reference proteome</keyword>
<dbReference type="EMBL" id="SRYA01000014">
    <property type="protein sequence ID" value="TGY96621.1"/>
    <property type="molecule type" value="Genomic_DNA"/>
</dbReference>
<evidence type="ECO:0000313" key="1">
    <source>
        <dbReference type="EMBL" id="TGY96621.1"/>
    </source>
</evidence>
<dbReference type="Proteomes" id="UP000304953">
    <property type="component" value="Unassembled WGS sequence"/>
</dbReference>
<evidence type="ECO:0000313" key="2">
    <source>
        <dbReference type="Proteomes" id="UP000304953"/>
    </source>
</evidence>
<accession>A0AC61RY14</accession>
<proteinExistence type="predicted"/>
<protein>
    <submittedName>
        <fullName evidence="1">MATE family efflux transporter</fullName>
    </submittedName>
</protein>